<dbReference type="Proteomes" id="UP000014003">
    <property type="component" value="Unassembled WGS sequence"/>
</dbReference>
<dbReference type="RefSeq" id="WP_016095849.1">
    <property type="nucleotide sequence ID" value="NZ_KB976137.1"/>
</dbReference>
<feature type="transmembrane region" description="Helical" evidence="1">
    <location>
        <begin position="194"/>
        <end position="218"/>
    </location>
</feature>
<name>R8CB08_BACCE</name>
<dbReference type="HOGENOM" id="CLU_071040_0_0_9"/>
<evidence type="ECO:0008006" key="4">
    <source>
        <dbReference type="Google" id="ProtNLM"/>
    </source>
</evidence>
<reference evidence="2 3" key="1">
    <citation type="submission" date="2012-12" db="EMBL/GenBank/DDBJ databases">
        <title>The Genome Sequence of Bacillus cereus HuA3-9.</title>
        <authorList>
            <consortium name="The Broad Institute Genome Sequencing Platform"/>
            <consortium name="The Broad Institute Genome Sequencing Center for Infectious Disease"/>
            <person name="Feldgarden M."/>
            <person name="Van der Auwera G.A."/>
            <person name="Mahillon J."/>
            <person name="Duprez V."/>
            <person name="Timmery S."/>
            <person name="Mattelet C."/>
            <person name="Dierick K."/>
            <person name="Sun M."/>
            <person name="Yu Z."/>
            <person name="Zhu L."/>
            <person name="Hu X."/>
            <person name="Shank E.B."/>
            <person name="Swiecicka I."/>
            <person name="Hansen B.M."/>
            <person name="Andrup L."/>
            <person name="Walker B."/>
            <person name="Young S.K."/>
            <person name="Zeng Q."/>
            <person name="Gargeya S."/>
            <person name="Fitzgerald M."/>
            <person name="Haas B."/>
            <person name="Abouelleil A."/>
            <person name="Alvarado L."/>
            <person name="Arachchi H.M."/>
            <person name="Berlin A.M."/>
            <person name="Chapman S.B."/>
            <person name="Dewar J."/>
            <person name="Goldberg J."/>
            <person name="Griggs A."/>
            <person name="Gujja S."/>
            <person name="Hansen M."/>
            <person name="Howarth C."/>
            <person name="Imamovic A."/>
            <person name="Larimer J."/>
            <person name="McCowan C."/>
            <person name="Murphy C."/>
            <person name="Neiman D."/>
            <person name="Pearson M."/>
            <person name="Priest M."/>
            <person name="Roberts A."/>
            <person name="Saif S."/>
            <person name="Shea T."/>
            <person name="Sisk P."/>
            <person name="Sykes S."/>
            <person name="Wortman J."/>
            <person name="Nusbaum C."/>
            <person name="Birren B."/>
        </authorList>
    </citation>
    <scope>NUCLEOTIDE SEQUENCE [LARGE SCALE GENOMIC DNA]</scope>
    <source>
        <strain evidence="2 3">HuA3-9</strain>
    </source>
</reference>
<dbReference type="Pfam" id="PF06182">
    <property type="entry name" value="ABC2_membrane_6"/>
    <property type="match status" value="1"/>
</dbReference>
<gene>
    <name evidence="2" type="ORF">IGA_06333</name>
</gene>
<dbReference type="InterPro" id="IPR010390">
    <property type="entry name" value="ABC-2_transporter-like"/>
</dbReference>
<dbReference type="AlphaFoldDB" id="R8CB08"/>
<sequence>MNNLKLVRRFFSNSVQVNFEYRFDFVMSLINSILSVVASLSILWTMFEHKDSIAGWGFMKVVVLVGVFRIFKGVIDVFIAPNLSLIPDYIREGTLDFILIKPVNSQIMISFRTVNIWRISEIIIGLILVVIGFLNQNTANLLDLIMGVILILLGGLIIYSIWLIFMTMSFWLIDLRNLPTVFNVTFDLAQFPVYVFPGWLRFILTFIIPIAFVTTVPAEAISNLWNVKDLMSSGTLTIVLLIISTSFWKYAISRYTSASS</sequence>
<organism evidence="2 3">
    <name type="scientific">Bacillus cereus HuA3-9</name>
    <dbReference type="NCBI Taxonomy" id="1053205"/>
    <lineage>
        <taxon>Bacteria</taxon>
        <taxon>Bacillati</taxon>
        <taxon>Bacillota</taxon>
        <taxon>Bacilli</taxon>
        <taxon>Bacillales</taxon>
        <taxon>Bacillaceae</taxon>
        <taxon>Bacillus</taxon>
        <taxon>Bacillus cereus group</taxon>
    </lineage>
</organism>
<evidence type="ECO:0000313" key="3">
    <source>
        <dbReference type="Proteomes" id="UP000014003"/>
    </source>
</evidence>
<feature type="transmembrane region" description="Helical" evidence="1">
    <location>
        <begin position="230"/>
        <end position="252"/>
    </location>
</feature>
<keyword evidence="1" id="KW-1133">Transmembrane helix</keyword>
<dbReference type="EMBL" id="AHDZ01000092">
    <property type="protein sequence ID" value="EOO08759.1"/>
    <property type="molecule type" value="Genomic_DNA"/>
</dbReference>
<dbReference type="PATRIC" id="fig|1053205.3.peg.6320"/>
<feature type="transmembrane region" description="Helical" evidence="1">
    <location>
        <begin position="116"/>
        <end position="134"/>
    </location>
</feature>
<feature type="transmembrane region" description="Helical" evidence="1">
    <location>
        <begin position="21"/>
        <end position="47"/>
    </location>
</feature>
<evidence type="ECO:0000256" key="1">
    <source>
        <dbReference type="SAM" id="Phobius"/>
    </source>
</evidence>
<protein>
    <recommendedName>
        <fullName evidence="4">ABC transporter permease</fullName>
    </recommendedName>
</protein>
<feature type="transmembrane region" description="Helical" evidence="1">
    <location>
        <begin position="53"/>
        <end position="71"/>
    </location>
</feature>
<feature type="transmembrane region" description="Helical" evidence="1">
    <location>
        <begin position="146"/>
        <end position="173"/>
    </location>
</feature>
<keyword evidence="1" id="KW-0812">Transmembrane</keyword>
<proteinExistence type="predicted"/>
<comment type="caution">
    <text evidence="2">The sequence shown here is derived from an EMBL/GenBank/DDBJ whole genome shotgun (WGS) entry which is preliminary data.</text>
</comment>
<accession>R8CB08</accession>
<keyword evidence="1" id="KW-0472">Membrane</keyword>
<dbReference type="PANTHER" id="PTHR36833:SF2">
    <property type="entry name" value="SLR0610 PROTEIN"/>
    <property type="match status" value="1"/>
</dbReference>
<dbReference type="PANTHER" id="PTHR36833">
    <property type="entry name" value="SLR0610 PROTEIN-RELATED"/>
    <property type="match status" value="1"/>
</dbReference>
<evidence type="ECO:0000313" key="2">
    <source>
        <dbReference type="EMBL" id="EOO08759.1"/>
    </source>
</evidence>